<organism evidence="2 3">
    <name type="scientific">Glaciimonas immobilis</name>
    <dbReference type="NCBI Taxonomy" id="728004"/>
    <lineage>
        <taxon>Bacteria</taxon>
        <taxon>Pseudomonadati</taxon>
        <taxon>Pseudomonadota</taxon>
        <taxon>Betaproteobacteria</taxon>
        <taxon>Burkholderiales</taxon>
        <taxon>Oxalobacteraceae</taxon>
        <taxon>Glaciimonas</taxon>
    </lineage>
</organism>
<dbReference type="GO" id="GO:0030170">
    <property type="term" value="F:pyridoxal phosphate binding"/>
    <property type="evidence" value="ECO:0007669"/>
    <property type="project" value="InterPro"/>
</dbReference>
<dbReference type="SUPFAM" id="SSF50800">
    <property type="entry name" value="PK beta-barrel domain-like"/>
    <property type="match status" value="1"/>
</dbReference>
<dbReference type="RefSeq" id="WP_168051502.1">
    <property type="nucleotide sequence ID" value="NZ_JAAOZT010000001.1"/>
</dbReference>
<dbReference type="AlphaFoldDB" id="A0A840RUH3"/>
<evidence type="ECO:0000313" key="2">
    <source>
        <dbReference type="EMBL" id="MBB5200251.1"/>
    </source>
</evidence>
<sequence length="280" mass="30625">MPAITKLTFYPIKSCAGIALTEATLTSGGLRHENIQDREWMVVDAAGRFLTQRDYPRMALIVPSLHQDGIRLTAPGGVTFALPLTSADRTSINVIVWDDVVSAQDCGDGAADWLYGILGVRCRLVHFGAASRRIASKKWTAGREIPTLFSDGYPMLLISQASLDDLNQKLQAQGRNALPMNRFRPNIVIDGVMAFEEDFMLTISAGKAQLQPVKPCPRCPMPSIDQATGQYDADPLDILQTYRVNPKMDGAITFGMNTILLEGAGEILRVGQEITIELGF</sequence>
<dbReference type="InterPro" id="IPR005303">
    <property type="entry name" value="MOCOS_middle"/>
</dbReference>
<evidence type="ECO:0000313" key="3">
    <source>
        <dbReference type="Proteomes" id="UP000571084"/>
    </source>
</evidence>
<dbReference type="SUPFAM" id="SSF141673">
    <property type="entry name" value="MOSC N-terminal domain-like"/>
    <property type="match status" value="1"/>
</dbReference>
<dbReference type="Pfam" id="PF03476">
    <property type="entry name" value="MOSC_N"/>
    <property type="match status" value="1"/>
</dbReference>
<dbReference type="GO" id="GO:0030151">
    <property type="term" value="F:molybdenum ion binding"/>
    <property type="evidence" value="ECO:0007669"/>
    <property type="project" value="InterPro"/>
</dbReference>
<feature type="domain" description="MOSC" evidence="1">
    <location>
        <begin position="122"/>
        <end position="277"/>
    </location>
</feature>
<dbReference type="Proteomes" id="UP000571084">
    <property type="component" value="Unassembled WGS sequence"/>
</dbReference>
<evidence type="ECO:0000259" key="1">
    <source>
        <dbReference type="PROSITE" id="PS51340"/>
    </source>
</evidence>
<dbReference type="InterPro" id="IPR011037">
    <property type="entry name" value="Pyrv_Knase-like_insert_dom_sf"/>
</dbReference>
<gene>
    <name evidence="2" type="ORF">HNR39_002086</name>
</gene>
<dbReference type="EMBL" id="JACHHQ010000004">
    <property type="protein sequence ID" value="MBB5200251.1"/>
    <property type="molecule type" value="Genomic_DNA"/>
</dbReference>
<dbReference type="PROSITE" id="PS51340">
    <property type="entry name" value="MOSC"/>
    <property type="match status" value="1"/>
</dbReference>
<comment type="caution">
    <text evidence="2">The sequence shown here is derived from an EMBL/GenBank/DDBJ whole genome shotgun (WGS) entry which is preliminary data.</text>
</comment>
<reference evidence="2 3" key="1">
    <citation type="submission" date="2020-08" db="EMBL/GenBank/DDBJ databases">
        <title>Genomic Encyclopedia of Type Strains, Phase IV (KMG-IV): sequencing the most valuable type-strain genomes for metagenomic binning, comparative biology and taxonomic classification.</title>
        <authorList>
            <person name="Goeker M."/>
        </authorList>
    </citation>
    <scope>NUCLEOTIDE SEQUENCE [LARGE SCALE GENOMIC DNA]</scope>
    <source>
        <strain evidence="2 3">DSM 23240</strain>
    </source>
</reference>
<dbReference type="GO" id="GO:0003824">
    <property type="term" value="F:catalytic activity"/>
    <property type="evidence" value="ECO:0007669"/>
    <property type="project" value="InterPro"/>
</dbReference>
<dbReference type="PANTHER" id="PTHR14237">
    <property type="entry name" value="MOLYBDOPTERIN COFACTOR SULFURASE MOSC"/>
    <property type="match status" value="1"/>
</dbReference>
<accession>A0A840RUH3</accession>
<dbReference type="InterPro" id="IPR005302">
    <property type="entry name" value="MoCF_Sase_C"/>
</dbReference>
<proteinExistence type="predicted"/>
<protein>
    <recommendedName>
        <fullName evidence="1">MOSC domain-containing protein</fullName>
    </recommendedName>
</protein>
<dbReference type="Pfam" id="PF03473">
    <property type="entry name" value="MOSC"/>
    <property type="match status" value="1"/>
</dbReference>
<name>A0A840RUH3_9BURK</name>
<keyword evidence="3" id="KW-1185">Reference proteome</keyword>
<dbReference type="PANTHER" id="PTHR14237:SF19">
    <property type="entry name" value="MITOCHONDRIAL AMIDOXIME REDUCING COMPONENT 1"/>
    <property type="match status" value="1"/>
</dbReference>